<dbReference type="AlphaFoldDB" id="A0A2N5ANA6"/>
<evidence type="ECO:0000313" key="2">
    <source>
        <dbReference type="EMBL" id="PLP49286.1"/>
    </source>
</evidence>
<dbReference type="SUPFAM" id="SSF46785">
    <property type="entry name" value="Winged helix' DNA-binding domain"/>
    <property type="match status" value="1"/>
</dbReference>
<sequence length="120" mass="13742">MIRLIMNNANMQGDGTEHRLERFSRIQKDALVLLLLCKEKGTAIVPFTRLLGFINSVPDSQDVAEPNLRKSLKTLQQNGYVWKYRNKNDLTVSFELTSSGELQATSFRVRRLEAWGQADE</sequence>
<gene>
    <name evidence="2" type="ORF">CWM98_00550</name>
    <name evidence="1" type="ORF">CWN47_03895</name>
</gene>
<comment type="caution">
    <text evidence="2">The sequence shown here is derived from an EMBL/GenBank/DDBJ whole genome shotgun (WGS) entry which is preliminary data.</text>
</comment>
<evidence type="ECO:0000313" key="3">
    <source>
        <dbReference type="Proteomes" id="UP000234412"/>
    </source>
</evidence>
<evidence type="ECO:0000313" key="4">
    <source>
        <dbReference type="Proteomes" id="UP000234473"/>
    </source>
</evidence>
<reference evidence="3 4" key="1">
    <citation type="submission" date="2017-11" db="EMBL/GenBank/DDBJ databases">
        <authorList>
            <person name="Han C.G."/>
        </authorList>
    </citation>
    <scope>NUCLEOTIDE SEQUENCE [LARGE SCALE GENOMIC DNA]</scope>
    <source>
        <strain evidence="2 4">A5</strain>
        <strain evidence="1 3">A8</strain>
    </source>
</reference>
<dbReference type="EMBL" id="PIDP01000061">
    <property type="protein sequence ID" value="PLM97241.1"/>
    <property type="molecule type" value="Genomic_DNA"/>
</dbReference>
<reference evidence="3 4" key="2">
    <citation type="submission" date="2018-01" db="EMBL/GenBank/DDBJ databases">
        <title>Genomic study of Klebsiella pneumoniae.</title>
        <authorList>
            <person name="Yang Y."/>
            <person name="Bicalho R."/>
        </authorList>
    </citation>
    <scope>NUCLEOTIDE SEQUENCE [LARGE SCALE GENOMIC DNA]</scope>
    <source>
        <strain evidence="2 4">A5</strain>
        <strain evidence="1 3">A8</strain>
    </source>
</reference>
<organism evidence="2 4">
    <name type="scientific">Klebsiella variicola</name>
    <dbReference type="NCBI Taxonomy" id="244366"/>
    <lineage>
        <taxon>Bacteria</taxon>
        <taxon>Pseudomonadati</taxon>
        <taxon>Pseudomonadota</taxon>
        <taxon>Gammaproteobacteria</taxon>
        <taxon>Enterobacterales</taxon>
        <taxon>Enterobacteriaceae</taxon>
        <taxon>Klebsiella/Raoultella group</taxon>
        <taxon>Klebsiella</taxon>
        <taxon>Klebsiella pneumoniae complex</taxon>
    </lineage>
</organism>
<dbReference type="Proteomes" id="UP000234473">
    <property type="component" value="Unassembled WGS sequence"/>
</dbReference>
<evidence type="ECO:0000313" key="1">
    <source>
        <dbReference type="EMBL" id="PLM97241.1"/>
    </source>
</evidence>
<name>A0A2N5ANA6_KLEVA</name>
<accession>A0A2N5ANA6</accession>
<dbReference type="InterPro" id="IPR036390">
    <property type="entry name" value="WH_DNA-bd_sf"/>
</dbReference>
<dbReference type="Proteomes" id="UP000234412">
    <property type="component" value="Unassembled WGS sequence"/>
</dbReference>
<proteinExistence type="predicted"/>
<dbReference type="EMBL" id="PICB01000007">
    <property type="protein sequence ID" value="PLP49286.1"/>
    <property type="molecule type" value="Genomic_DNA"/>
</dbReference>
<protein>
    <submittedName>
        <fullName evidence="2">Uncharacterized protein</fullName>
    </submittedName>
</protein>